<reference evidence="1" key="2">
    <citation type="submission" date="2023-05" db="EMBL/GenBank/DDBJ databases">
        <authorList>
            <consortium name="Lawrence Berkeley National Laboratory"/>
            <person name="Steindorff A."/>
            <person name="Hensen N."/>
            <person name="Bonometti L."/>
            <person name="Westerberg I."/>
            <person name="Brannstrom I.O."/>
            <person name="Guillou S."/>
            <person name="Cros-Aarteil S."/>
            <person name="Calhoun S."/>
            <person name="Haridas S."/>
            <person name="Kuo A."/>
            <person name="Mondo S."/>
            <person name="Pangilinan J."/>
            <person name="Riley R."/>
            <person name="Labutti K."/>
            <person name="Andreopoulos B."/>
            <person name="Lipzen A."/>
            <person name="Chen C."/>
            <person name="Yanf M."/>
            <person name="Daum C."/>
            <person name="Ng V."/>
            <person name="Clum A."/>
            <person name="Ohm R."/>
            <person name="Martin F."/>
            <person name="Silar P."/>
            <person name="Natvig D."/>
            <person name="Lalanne C."/>
            <person name="Gautier V."/>
            <person name="Ament-Velasquez S.L."/>
            <person name="Kruys A."/>
            <person name="Hutchinson M.I."/>
            <person name="Powell A.J."/>
            <person name="Barry K."/>
            <person name="Miller A.N."/>
            <person name="Grigoriev I.V."/>
            <person name="Debuchy R."/>
            <person name="Gladieux P."/>
            <person name="Thoren M.H."/>
            <person name="Johannesson H."/>
        </authorList>
    </citation>
    <scope>NUCLEOTIDE SEQUENCE</scope>
    <source>
        <strain evidence="1">PSN293</strain>
    </source>
</reference>
<organism evidence="1 2">
    <name type="scientific">Rhypophila decipiens</name>
    <dbReference type="NCBI Taxonomy" id="261697"/>
    <lineage>
        <taxon>Eukaryota</taxon>
        <taxon>Fungi</taxon>
        <taxon>Dikarya</taxon>
        <taxon>Ascomycota</taxon>
        <taxon>Pezizomycotina</taxon>
        <taxon>Sordariomycetes</taxon>
        <taxon>Sordariomycetidae</taxon>
        <taxon>Sordariales</taxon>
        <taxon>Naviculisporaceae</taxon>
        <taxon>Rhypophila</taxon>
    </lineage>
</organism>
<dbReference type="EMBL" id="MU858172">
    <property type="protein sequence ID" value="KAK4210547.1"/>
    <property type="molecule type" value="Genomic_DNA"/>
</dbReference>
<comment type="caution">
    <text evidence="1">The sequence shown here is derived from an EMBL/GenBank/DDBJ whole genome shotgun (WGS) entry which is preliminary data.</text>
</comment>
<reference evidence="1" key="1">
    <citation type="journal article" date="2023" name="Mol. Phylogenet. Evol.">
        <title>Genome-scale phylogeny and comparative genomics of the fungal order Sordariales.</title>
        <authorList>
            <person name="Hensen N."/>
            <person name="Bonometti L."/>
            <person name="Westerberg I."/>
            <person name="Brannstrom I.O."/>
            <person name="Guillou S."/>
            <person name="Cros-Aarteil S."/>
            <person name="Calhoun S."/>
            <person name="Haridas S."/>
            <person name="Kuo A."/>
            <person name="Mondo S."/>
            <person name="Pangilinan J."/>
            <person name="Riley R."/>
            <person name="LaButti K."/>
            <person name="Andreopoulos B."/>
            <person name="Lipzen A."/>
            <person name="Chen C."/>
            <person name="Yan M."/>
            <person name="Daum C."/>
            <person name="Ng V."/>
            <person name="Clum A."/>
            <person name="Steindorff A."/>
            <person name="Ohm R.A."/>
            <person name="Martin F."/>
            <person name="Silar P."/>
            <person name="Natvig D.O."/>
            <person name="Lalanne C."/>
            <person name="Gautier V."/>
            <person name="Ament-Velasquez S.L."/>
            <person name="Kruys A."/>
            <person name="Hutchinson M.I."/>
            <person name="Powell A.J."/>
            <person name="Barry K."/>
            <person name="Miller A.N."/>
            <person name="Grigoriev I.V."/>
            <person name="Debuchy R."/>
            <person name="Gladieux P."/>
            <person name="Hiltunen Thoren M."/>
            <person name="Johannesson H."/>
        </authorList>
    </citation>
    <scope>NUCLEOTIDE SEQUENCE</scope>
    <source>
        <strain evidence="1">PSN293</strain>
    </source>
</reference>
<dbReference type="AlphaFoldDB" id="A0AAN7B5A0"/>
<sequence>MKPQSISNRYIKLEDLRNLLMSKFGAGNFKIHERENGYEITVPEVLEEVSV</sequence>
<proteinExistence type="predicted"/>
<protein>
    <submittedName>
        <fullName evidence="1">Uncharacterized protein</fullName>
    </submittedName>
</protein>
<evidence type="ECO:0000313" key="1">
    <source>
        <dbReference type="EMBL" id="KAK4210547.1"/>
    </source>
</evidence>
<name>A0AAN7B5A0_9PEZI</name>
<gene>
    <name evidence="1" type="ORF">QBC37DRAFT_376957</name>
</gene>
<evidence type="ECO:0000313" key="2">
    <source>
        <dbReference type="Proteomes" id="UP001301769"/>
    </source>
</evidence>
<dbReference type="Proteomes" id="UP001301769">
    <property type="component" value="Unassembled WGS sequence"/>
</dbReference>
<keyword evidence="2" id="KW-1185">Reference proteome</keyword>
<accession>A0AAN7B5A0</accession>